<evidence type="ECO:0000256" key="1">
    <source>
        <dbReference type="ARBA" id="ARBA00008535"/>
    </source>
</evidence>
<evidence type="ECO:0000259" key="6">
    <source>
        <dbReference type="PROSITE" id="PS51720"/>
    </source>
</evidence>
<dbReference type="PANTHER" id="PTHR10903">
    <property type="entry name" value="GTPASE, IMAP FAMILY MEMBER-RELATED"/>
    <property type="match status" value="1"/>
</dbReference>
<dbReference type="AlphaFoldDB" id="A0AAV2IC74"/>
<feature type="coiled-coil region" evidence="4">
    <location>
        <begin position="784"/>
        <end position="811"/>
    </location>
</feature>
<evidence type="ECO:0000256" key="4">
    <source>
        <dbReference type="SAM" id="Coils"/>
    </source>
</evidence>
<evidence type="ECO:0000313" key="8">
    <source>
        <dbReference type="Proteomes" id="UP001497497"/>
    </source>
</evidence>
<dbReference type="PANTHER" id="PTHR10903:SF184">
    <property type="entry name" value="GTP-BINDING PROTEIN A"/>
    <property type="match status" value="1"/>
</dbReference>
<feature type="region of interest" description="Disordered" evidence="5">
    <location>
        <begin position="28"/>
        <end position="62"/>
    </location>
</feature>
<dbReference type="InterPro" id="IPR045058">
    <property type="entry name" value="GIMA/IAN/Toc"/>
</dbReference>
<protein>
    <recommendedName>
        <fullName evidence="6">AIG1-type G domain-containing protein</fullName>
    </recommendedName>
</protein>
<feature type="region of interest" description="Disordered" evidence="5">
    <location>
        <begin position="123"/>
        <end position="229"/>
    </location>
</feature>
<accession>A0AAV2IC74</accession>
<comment type="similarity">
    <text evidence="1">Belongs to the TRAFAC class TrmE-Era-EngA-EngB-Septin-like GTPase superfamily. AIG1/Toc34/Toc159-like paraseptin GTPase family. IAN subfamily.</text>
</comment>
<evidence type="ECO:0000256" key="5">
    <source>
        <dbReference type="SAM" id="MobiDB-lite"/>
    </source>
</evidence>
<dbReference type="Proteomes" id="UP001497497">
    <property type="component" value="Unassembled WGS sequence"/>
</dbReference>
<feature type="compositionally biased region" description="Polar residues" evidence="5">
    <location>
        <begin position="39"/>
        <end position="52"/>
    </location>
</feature>
<dbReference type="Gene3D" id="3.40.50.300">
    <property type="entry name" value="P-loop containing nucleotide triphosphate hydrolases"/>
    <property type="match status" value="1"/>
</dbReference>
<dbReference type="InterPro" id="IPR027417">
    <property type="entry name" value="P-loop_NTPase"/>
</dbReference>
<organism evidence="7 8">
    <name type="scientific">Lymnaea stagnalis</name>
    <name type="common">Great pond snail</name>
    <name type="synonym">Helix stagnalis</name>
    <dbReference type="NCBI Taxonomy" id="6523"/>
    <lineage>
        <taxon>Eukaryota</taxon>
        <taxon>Metazoa</taxon>
        <taxon>Spiralia</taxon>
        <taxon>Lophotrochozoa</taxon>
        <taxon>Mollusca</taxon>
        <taxon>Gastropoda</taxon>
        <taxon>Heterobranchia</taxon>
        <taxon>Euthyneura</taxon>
        <taxon>Panpulmonata</taxon>
        <taxon>Hygrophila</taxon>
        <taxon>Lymnaeoidea</taxon>
        <taxon>Lymnaeidae</taxon>
        <taxon>Lymnaea</taxon>
    </lineage>
</organism>
<dbReference type="InterPro" id="IPR006703">
    <property type="entry name" value="G_AIG1"/>
</dbReference>
<feature type="domain" description="AIG1-type G" evidence="6">
    <location>
        <begin position="404"/>
        <end position="618"/>
    </location>
</feature>
<evidence type="ECO:0000256" key="2">
    <source>
        <dbReference type="ARBA" id="ARBA00022741"/>
    </source>
</evidence>
<keyword evidence="2" id="KW-0547">Nucleotide-binding</keyword>
<evidence type="ECO:0000313" key="7">
    <source>
        <dbReference type="EMBL" id="CAL1542402.1"/>
    </source>
</evidence>
<reference evidence="7 8" key="1">
    <citation type="submission" date="2024-04" db="EMBL/GenBank/DDBJ databases">
        <authorList>
            <consortium name="Genoscope - CEA"/>
            <person name="William W."/>
        </authorList>
    </citation>
    <scope>NUCLEOTIDE SEQUENCE [LARGE SCALE GENOMIC DNA]</scope>
</reference>
<feature type="compositionally biased region" description="Polar residues" evidence="5">
    <location>
        <begin position="190"/>
        <end position="219"/>
    </location>
</feature>
<gene>
    <name evidence="7" type="ORF">GSLYS_00015996001</name>
</gene>
<feature type="compositionally biased region" description="Basic and acidic residues" evidence="5">
    <location>
        <begin position="28"/>
        <end position="37"/>
    </location>
</feature>
<keyword evidence="4" id="KW-0175">Coiled coil</keyword>
<name>A0AAV2IC74_LYMST</name>
<dbReference type="GO" id="GO:0005525">
    <property type="term" value="F:GTP binding"/>
    <property type="evidence" value="ECO:0007669"/>
    <property type="project" value="UniProtKB-KW"/>
</dbReference>
<dbReference type="EMBL" id="CAXITT010000483">
    <property type="protein sequence ID" value="CAL1542402.1"/>
    <property type="molecule type" value="Genomic_DNA"/>
</dbReference>
<evidence type="ECO:0000256" key="3">
    <source>
        <dbReference type="ARBA" id="ARBA00023134"/>
    </source>
</evidence>
<comment type="caution">
    <text evidence="7">The sequence shown here is derived from an EMBL/GenBank/DDBJ whole genome shotgun (WGS) entry which is preliminary data.</text>
</comment>
<dbReference type="Pfam" id="PF04548">
    <property type="entry name" value="AIG1"/>
    <property type="match status" value="1"/>
</dbReference>
<dbReference type="PROSITE" id="PS51720">
    <property type="entry name" value="G_AIG1"/>
    <property type="match status" value="1"/>
</dbReference>
<sequence>MDPLGANSIVQDKQMGLSLIKTGGRYAFAKEDPDKGNKSKTTPFKTQPTGSEDSMELDASQGQPIKKCGVNRDCYGERVHLKDGLGTSQVYNGDDIQKQSQVCQASGASAEYDIQKRSAFSQVSAGSIEGDIPKRSQFSGTSPIPNKDDIQKPSPVPQTSGFFSNEYDIQKASQFSKKSTVPMKDDMQKRTSFSDAPSVSTEDDIQTQPQVRQTSTVSPQDDIENRSRIQQTHNSIVGVTTEHISHGKNVGEKLTPGKSDNDELKCAAKVQHENAAHPEITTETSSTNSFQCYPDIDERPKTQLEFELVVSELTNLDEYSKSVLERTQFRLHDIVRRLQTSEQGNQVLLVDVNSVRAEVNTRLEAVKRSFSPKSKDLFFTKKEDMSEPKATFVQTRTEIPLINSKDIDLLLIGSSGNGKSATGNAILRKTVFQTAAGTTSNASISAKSSSKFKDLTINVVDACGVDTNGKSKLEVLELSLKSIKEALELCEYSFTALLIVIKFGARFTQHEKETIKMIRGVLGNDVVQKYGVCVVTHGDNFEYEMAEEENEGNSMTFEDWCRAQEGEIGDIFKECSFRCVLFNNRTKEETKREAQLEKLVSVIGHNVKYSRDQFLKADEGLSKLTQELFLPEVIQNTNKMVNDMRSKMVTMKFSFDSNDFFEMANEMLRELNHYKESILAACWDESAKSNILGVIVPMELELNSKLKLCSGSKADKTHTNAKGPLLRCASLGESHVCFEHDIGVKPTSYASHREIVYSQSQIIQLEKDIKRKLDNLKWASKNLTNATTDEENQLQKKIRLLKEEYSDFLNSPVGTKMFKEIMQFQFGRQEPREQKNKNEWITWQNFERMLTSIKNLISSSFKKSD</sequence>
<keyword evidence="8" id="KW-1185">Reference proteome</keyword>
<keyword evidence="3" id="KW-0342">GTP-binding</keyword>
<proteinExistence type="inferred from homology"/>
<dbReference type="SUPFAM" id="SSF52540">
    <property type="entry name" value="P-loop containing nucleoside triphosphate hydrolases"/>
    <property type="match status" value="1"/>
</dbReference>